<accession>A0A9W9WD99</accession>
<reference evidence="1" key="2">
    <citation type="journal article" date="2023" name="IMA Fungus">
        <title>Comparative genomic study of the Penicillium genus elucidates a diverse pangenome and 15 lateral gene transfer events.</title>
        <authorList>
            <person name="Petersen C."/>
            <person name="Sorensen T."/>
            <person name="Nielsen M.R."/>
            <person name="Sondergaard T.E."/>
            <person name="Sorensen J.L."/>
            <person name="Fitzpatrick D.A."/>
            <person name="Frisvad J.C."/>
            <person name="Nielsen K.L."/>
        </authorList>
    </citation>
    <scope>NUCLEOTIDE SEQUENCE</scope>
    <source>
        <strain evidence="1">IBT 17660</strain>
    </source>
</reference>
<name>A0A9W9WD99_9EURO</name>
<evidence type="ECO:0000313" key="2">
    <source>
        <dbReference type="Proteomes" id="UP001147760"/>
    </source>
</evidence>
<dbReference type="EMBL" id="JAPWDO010000010">
    <property type="protein sequence ID" value="KAJ5454961.1"/>
    <property type="molecule type" value="Genomic_DNA"/>
</dbReference>
<comment type="caution">
    <text evidence="1">The sequence shown here is derived from an EMBL/GenBank/DDBJ whole genome shotgun (WGS) entry which is preliminary data.</text>
</comment>
<dbReference type="AlphaFoldDB" id="A0A9W9WD99"/>
<reference evidence="1" key="1">
    <citation type="submission" date="2022-12" db="EMBL/GenBank/DDBJ databases">
        <authorList>
            <person name="Petersen C."/>
        </authorList>
    </citation>
    <scope>NUCLEOTIDE SEQUENCE</scope>
    <source>
        <strain evidence="1">IBT 17660</strain>
    </source>
</reference>
<evidence type="ECO:0000313" key="1">
    <source>
        <dbReference type="EMBL" id="KAJ5454961.1"/>
    </source>
</evidence>
<proteinExistence type="predicted"/>
<organism evidence="1 2">
    <name type="scientific">Penicillium desertorum</name>
    <dbReference type="NCBI Taxonomy" id="1303715"/>
    <lineage>
        <taxon>Eukaryota</taxon>
        <taxon>Fungi</taxon>
        <taxon>Dikarya</taxon>
        <taxon>Ascomycota</taxon>
        <taxon>Pezizomycotina</taxon>
        <taxon>Eurotiomycetes</taxon>
        <taxon>Eurotiomycetidae</taxon>
        <taxon>Eurotiales</taxon>
        <taxon>Aspergillaceae</taxon>
        <taxon>Penicillium</taxon>
    </lineage>
</organism>
<sequence length="65" mass="7141">MCVEMSKIEVNDLEVKMRAVEISRPVIKAQEMNAPISDPSSFPTKGTDLAVGSGMLINSARYLRD</sequence>
<dbReference type="Proteomes" id="UP001147760">
    <property type="component" value="Unassembled WGS sequence"/>
</dbReference>
<protein>
    <submittedName>
        <fullName evidence="1">Uncharacterized protein</fullName>
    </submittedName>
</protein>
<keyword evidence="2" id="KW-1185">Reference proteome</keyword>
<gene>
    <name evidence="1" type="ORF">N7530_012730</name>
</gene>